<dbReference type="GO" id="GO:0006284">
    <property type="term" value="P:base-excision repair"/>
    <property type="evidence" value="ECO:0007669"/>
    <property type="project" value="InterPro"/>
</dbReference>
<organism evidence="15 16">
    <name type="scientific">Galactobacter caseinivorans</name>
    <dbReference type="NCBI Taxonomy" id="2676123"/>
    <lineage>
        <taxon>Bacteria</taxon>
        <taxon>Bacillati</taxon>
        <taxon>Actinomycetota</taxon>
        <taxon>Actinomycetes</taxon>
        <taxon>Micrococcales</taxon>
        <taxon>Micrococcaceae</taxon>
        <taxon>Galactobacter</taxon>
    </lineage>
</organism>
<dbReference type="Pfam" id="PF10576">
    <property type="entry name" value="EndIII_4Fe-2S"/>
    <property type="match status" value="1"/>
</dbReference>
<keyword evidence="8" id="KW-0227">DNA damage</keyword>
<proteinExistence type="inferred from homology"/>
<gene>
    <name evidence="15" type="ORF">DWQ67_12595</name>
</gene>
<dbReference type="PROSITE" id="PS01155">
    <property type="entry name" value="ENDONUCLEASE_III_2"/>
    <property type="match status" value="1"/>
</dbReference>
<evidence type="ECO:0000256" key="11">
    <source>
        <dbReference type="ARBA" id="ARBA00023014"/>
    </source>
</evidence>
<dbReference type="GO" id="GO:0035485">
    <property type="term" value="F:adenine/guanine mispair binding"/>
    <property type="evidence" value="ECO:0007669"/>
    <property type="project" value="TreeGrafter"/>
</dbReference>
<evidence type="ECO:0000256" key="2">
    <source>
        <dbReference type="ARBA" id="ARBA00001966"/>
    </source>
</evidence>
<dbReference type="InterPro" id="IPR003651">
    <property type="entry name" value="Endonuclease3_FeS-loop_motif"/>
</dbReference>
<evidence type="ECO:0000313" key="15">
    <source>
        <dbReference type="EMBL" id="RKW69660.1"/>
    </source>
</evidence>
<evidence type="ECO:0000256" key="6">
    <source>
        <dbReference type="ARBA" id="ARBA00022485"/>
    </source>
</evidence>
<keyword evidence="13" id="KW-0326">Glycosidase</keyword>
<dbReference type="AlphaFoldDB" id="A0A496PGQ7"/>
<dbReference type="Pfam" id="PF00730">
    <property type="entry name" value="HhH-GPD"/>
    <property type="match status" value="1"/>
</dbReference>
<keyword evidence="9" id="KW-0378">Hydrolase</keyword>
<keyword evidence="6" id="KW-0004">4Fe-4S</keyword>
<dbReference type="InterPro" id="IPR011257">
    <property type="entry name" value="DNA_glycosylase"/>
</dbReference>
<dbReference type="SMART" id="SM00478">
    <property type="entry name" value="ENDO3c"/>
    <property type="match status" value="1"/>
</dbReference>
<dbReference type="GO" id="GO:0051539">
    <property type="term" value="F:4 iron, 4 sulfur cluster binding"/>
    <property type="evidence" value="ECO:0007669"/>
    <property type="project" value="UniProtKB-KW"/>
</dbReference>
<comment type="cofactor">
    <cofactor evidence="2">
        <name>[4Fe-4S] cluster</name>
        <dbReference type="ChEBI" id="CHEBI:49883"/>
    </cofactor>
</comment>
<dbReference type="InterPro" id="IPR003265">
    <property type="entry name" value="HhH-GPD_domain"/>
</dbReference>
<comment type="similarity">
    <text evidence="3">Belongs to the Nth/MutY family.</text>
</comment>
<dbReference type="InterPro" id="IPR000445">
    <property type="entry name" value="HhH_motif"/>
</dbReference>
<evidence type="ECO:0000256" key="3">
    <source>
        <dbReference type="ARBA" id="ARBA00008343"/>
    </source>
</evidence>
<protein>
    <recommendedName>
        <fullName evidence="5">Adenine DNA glycosylase</fullName>
        <ecNumber evidence="4">3.2.2.31</ecNumber>
    </recommendedName>
</protein>
<dbReference type="EC" id="3.2.2.31" evidence="4"/>
<dbReference type="GO" id="GO:0034039">
    <property type="term" value="F:8-oxo-7,8-dihydroguanine DNA N-glycosylase activity"/>
    <property type="evidence" value="ECO:0007669"/>
    <property type="project" value="TreeGrafter"/>
</dbReference>
<keyword evidence="12" id="KW-0234">DNA repair</keyword>
<feature type="domain" description="HhH-GPD" evidence="14">
    <location>
        <begin position="1"/>
        <end position="158"/>
    </location>
</feature>
<sequence>MLQQTPVVRVLPVWERWMARWPTPADLAAEPAGEAVRAWEKLGYPRRALRLHACARELEEVHGGRVPSDLAELLALPGVGEYTAAAVSSFAFGIPATVVDTNVRRVQARAVTGQALPEPSYTRAEARLADALMPQRETQDGIREANLWNAAAMELGALICTARSPSCDVCPVRQRCAWIAAGQPAPHYQPKGQAWEGTDRQVRGAMMTVLRAAESSVPEALLTAVGPLPQARDLDAQRGTPEQTSEQWRALRRLAAGAEQRQRCLTGLIADGLAVQDGAGGVTLPA</sequence>
<evidence type="ECO:0000259" key="14">
    <source>
        <dbReference type="SMART" id="SM00478"/>
    </source>
</evidence>
<evidence type="ECO:0000256" key="5">
    <source>
        <dbReference type="ARBA" id="ARBA00022023"/>
    </source>
</evidence>
<dbReference type="Pfam" id="PF00633">
    <property type="entry name" value="HHH"/>
    <property type="match status" value="1"/>
</dbReference>
<dbReference type="GO" id="GO:0006298">
    <property type="term" value="P:mismatch repair"/>
    <property type="evidence" value="ECO:0007669"/>
    <property type="project" value="TreeGrafter"/>
</dbReference>
<dbReference type="GO" id="GO:0000701">
    <property type="term" value="F:purine-specific mismatch base pair DNA N-glycosylase activity"/>
    <property type="evidence" value="ECO:0007669"/>
    <property type="project" value="UniProtKB-EC"/>
</dbReference>
<dbReference type="EMBL" id="QQXL01000008">
    <property type="protein sequence ID" value="RKW69660.1"/>
    <property type="molecule type" value="Genomic_DNA"/>
</dbReference>
<dbReference type="SMART" id="SM00525">
    <property type="entry name" value="FES"/>
    <property type="match status" value="1"/>
</dbReference>
<dbReference type="Proteomes" id="UP000273119">
    <property type="component" value="Unassembled WGS sequence"/>
</dbReference>
<dbReference type="Gene3D" id="1.10.340.30">
    <property type="entry name" value="Hypothetical protein, domain 2"/>
    <property type="match status" value="1"/>
</dbReference>
<reference evidence="15 16" key="1">
    <citation type="submission" date="2018-07" db="EMBL/GenBank/DDBJ databases">
        <title>Arthrobacter sp. nov., isolated from raw cow's milk with high bacterial count.</title>
        <authorList>
            <person name="Hahne J."/>
            <person name="Isele D."/>
            <person name="Lipski A."/>
        </authorList>
    </citation>
    <scope>NUCLEOTIDE SEQUENCE [LARGE SCALE GENOMIC DNA]</scope>
    <source>
        <strain evidence="15 16">JZ R-183</strain>
    </source>
</reference>
<evidence type="ECO:0000256" key="12">
    <source>
        <dbReference type="ARBA" id="ARBA00023204"/>
    </source>
</evidence>
<comment type="catalytic activity">
    <reaction evidence="1">
        <text>Hydrolyzes free adenine bases from 7,8-dihydro-8-oxoguanine:adenine mismatched double-stranded DNA, leaving an apurinic site.</text>
        <dbReference type="EC" id="3.2.2.31"/>
    </reaction>
</comment>
<dbReference type="InterPro" id="IPR023170">
    <property type="entry name" value="HhH_base_excis_C"/>
</dbReference>
<evidence type="ECO:0000256" key="9">
    <source>
        <dbReference type="ARBA" id="ARBA00022801"/>
    </source>
</evidence>
<dbReference type="SUPFAM" id="SSF48150">
    <property type="entry name" value="DNA-glycosylase"/>
    <property type="match status" value="1"/>
</dbReference>
<accession>A0A496PGQ7</accession>
<keyword evidence="10" id="KW-0408">Iron</keyword>
<comment type="caution">
    <text evidence="15">The sequence shown here is derived from an EMBL/GenBank/DDBJ whole genome shotgun (WGS) entry which is preliminary data.</text>
</comment>
<evidence type="ECO:0000256" key="1">
    <source>
        <dbReference type="ARBA" id="ARBA00000843"/>
    </source>
</evidence>
<keyword evidence="7" id="KW-0479">Metal-binding</keyword>
<dbReference type="PANTHER" id="PTHR42944">
    <property type="entry name" value="ADENINE DNA GLYCOSYLASE"/>
    <property type="match status" value="1"/>
</dbReference>
<evidence type="ECO:0000256" key="4">
    <source>
        <dbReference type="ARBA" id="ARBA00012045"/>
    </source>
</evidence>
<dbReference type="GO" id="GO:0032357">
    <property type="term" value="F:oxidized purine DNA binding"/>
    <property type="evidence" value="ECO:0007669"/>
    <property type="project" value="TreeGrafter"/>
</dbReference>
<dbReference type="InterPro" id="IPR004036">
    <property type="entry name" value="Endonuclease-III-like_CS2"/>
</dbReference>
<keyword evidence="16" id="KW-1185">Reference proteome</keyword>
<dbReference type="GO" id="GO:0046872">
    <property type="term" value="F:metal ion binding"/>
    <property type="evidence" value="ECO:0007669"/>
    <property type="project" value="UniProtKB-KW"/>
</dbReference>
<evidence type="ECO:0000256" key="7">
    <source>
        <dbReference type="ARBA" id="ARBA00022723"/>
    </source>
</evidence>
<dbReference type="CDD" id="cd00056">
    <property type="entry name" value="ENDO3c"/>
    <property type="match status" value="1"/>
</dbReference>
<evidence type="ECO:0000256" key="8">
    <source>
        <dbReference type="ARBA" id="ARBA00022763"/>
    </source>
</evidence>
<name>A0A496PGQ7_9MICC</name>
<evidence type="ECO:0000256" key="13">
    <source>
        <dbReference type="ARBA" id="ARBA00023295"/>
    </source>
</evidence>
<dbReference type="InterPro" id="IPR044298">
    <property type="entry name" value="MIG/MutY"/>
</dbReference>
<evidence type="ECO:0000313" key="16">
    <source>
        <dbReference type="Proteomes" id="UP000273119"/>
    </source>
</evidence>
<keyword evidence="11" id="KW-0411">Iron-sulfur</keyword>
<dbReference type="PANTHER" id="PTHR42944:SF1">
    <property type="entry name" value="ADENINE DNA GLYCOSYLASE"/>
    <property type="match status" value="1"/>
</dbReference>
<evidence type="ECO:0000256" key="10">
    <source>
        <dbReference type="ARBA" id="ARBA00023004"/>
    </source>
</evidence>
<dbReference type="Gene3D" id="1.10.1670.10">
    <property type="entry name" value="Helix-hairpin-Helix base-excision DNA repair enzymes (C-terminal)"/>
    <property type="match status" value="1"/>
</dbReference>